<accession>A0A368VB47</accession>
<protein>
    <submittedName>
        <fullName evidence="1">Uncharacterized protein</fullName>
    </submittedName>
</protein>
<reference evidence="1 2" key="1">
    <citation type="submission" date="2018-07" db="EMBL/GenBank/DDBJ databases">
        <title>Genomic Encyclopedia of Type Strains, Phase III (KMG-III): the genomes of soil and plant-associated and newly described type strains.</title>
        <authorList>
            <person name="Whitman W."/>
        </authorList>
    </citation>
    <scope>NUCLEOTIDE SEQUENCE [LARGE SCALE GENOMIC DNA]</scope>
    <source>
        <strain evidence="1 2">CECT 8575</strain>
    </source>
</reference>
<gene>
    <name evidence="1" type="ORF">DFQ14_12220</name>
</gene>
<dbReference type="AlphaFoldDB" id="A0A368VB47"/>
<keyword evidence="2" id="KW-1185">Reference proteome</keyword>
<sequence>MSTYRVTAPGGAVINGPHQLDQPETFWWVEGVAYLDDDTYERHRAYFARAGYTVEPGQVRPVEHEQAVAAMQAQKVTRHAAAVQDANDAPRIANR</sequence>
<evidence type="ECO:0000313" key="1">
    <source>
        <dbReference type="EMBL" id="RCW38477.1"/>
    </source>
</evidence>
<dbReference type="OrthoDB" id="5125755at2"/>
<comment type="caution">
    <text evidence="1">The sequence shown here is derived from an EMBL/GenBank/DDBJ whole genome shotgun (WGS) entry which is preliminary data.</text>
</comment>
<dbReference type="EMBL" id="QPJC01000022">
    <property type="protein sequence ID" value="RCW38477.1"/>
    <property type="molecule type" value="Genomic_DNA"/>
</dbReference>
<proteinExistence type="predicted"/>
<organism evidence="1 2">
    <name type="scientific">Halopolyspora algeriensis</name>
    <dbReference type="NCBI Taxonomy" id="1500506"/>
    <lineage>
        <taxon>Bacteria</taxon>
        <taxon>Bacillati</taxon>
        <taxon>Actinomycetota</taxon>
        <taxon>Actinomycetes</taxon>
        <taxon>Actinomycetes incertae sedis</taxon>
        <taxon>Halopolyspora</taxon>
    </lineage>
</organism>
<evidence type="ECO:0000313" key="2">
    <source>
        <dbReference type="Proteomes" id="UP000253495"/>
    </source>
</evidence>
<dbReference type="Proteomes" id="UP000253495">
    <property type="component" value="Unassembled WGS sequence"/>
</dbReference>
<name>A0A368VB47_9ACTN</name>
<dbReference type="RefSeq" id="WP_114455053.1">
    <property type="nucleotide sequence ID" value="NZ_QPJC01000022.1"/>
</dbReference>